<dbReference type="Pfam" id="PF02575">
    <property type="entry name" value="YbaB_DNA_bd"/>
    <property type="match status" value="1"/>
</dbReference>
<keyword evidence="1" id="KW-0238">DNA-binding</keyword>
<dbReference type="InterPro" id="IPR036894">
    <property type="entry name" value="YbaB-like_sf"/>
</dbReference>
<gene>
    <name evidence="1" type="ORF">SAMN05421505_11871</name>
</gene>
<dbReference type="OrthoDB" id="3541191at2"/>
<dbReference type="STRING" id="504805.SAMN05421505_11871"/>
<keyword evidence="2" id="KW-1185">Reference proteome</keyword>
<dbReference type="Proteomes" id="UP000198923">
    <property type="component" value="Unassembled WGS sequence"/>
</dbReference>
<dbReference type="InterPro" id="IPR004401">
    <property type="entry name" value="YbaB/EbfC"/>
</dbReference>
<evidence type="ECO:0000313" key="1">
    <source>
        <dbReference type="EMBL" id="SDH57672.1"/>
    </source>
</evidence>
<protein>
    <submittedName>
        <fullName evidence="1">YbaB/EbfC DNA-binding family protein</fullName>
    </submittedName>
</protein>
<evidence type="ECO:0000313" key="2">
    <source>
        <dbReference type="Proteomes" id="UP000198923"/>
    </source>
</evidence>
<dbReference type="EMBL" id="FNCN01000018">
    <property type="protein sequence ID" value="SDH57672.1"/>
    <property type="molecule type" value="Genomic_DNA"/>
</dbReference>
<dbReference type="RefSeq" id="WP_093171840.1">
    <property type="nucleotide sequence ID" value="NZ_FNCN01000018.1"/>
</dbReference>
<dbReference type="SUPFAM" id="SSF82607">
    <property type="entry name" value="YbaB-like"/>
    <property type="match status" value="1"/>
</dbReference>
<dbReference type="AlphaFoldDB" id="A0A1G8DJ37"/>
<reference evidence="1 2" key="1">
    <citation type="submission" date="2016-10" db="EMBL/GenBank/DDBJ databases">
        <authorList>
            <person name="de Groot N.N."/>
        </authorList>
    </citation>
    <scope>NUCLEOTIDE SEQUENCE [LARGE SCALE GENOMIC DNA]</scope>
    <source>
        <strain evidence="1 2">CPCC 201354</strain>
    </source>
</reference>
<accession>A0A1G8DJ37</accession>
<dbReference type="Gene3D" id="3.30.1310.10">
    <property type="entry name" value="Nucleoid-associated protein YbaB-like domain"/>
    <property type="match status" value="1"/>
</dbReference>
<sequence length="129" mass="14064">MRSPAPEDDAEYLHQYVTRSRRAIRALHDARASIGQVQGRANSDDGLIEALADGRGAPTRLRIDPRARRLGEAALGRKVAEVLRAAQDDAGRQAREIADGVRDVAAALPLPLGETFVRARVEQALNDLY</sequence>
<proteinExistence type="predicted"/>
<organism evidence="1 2">
    <name type="scientific">Sinosporangium album</name>
    <dbReference type="NCBI Taxonomy" id="504805"/>
    <lineage>
        <taxon>Bacteria</taxon>
        <taxon>Bacillati</taxon>
        <taxon>Actinomycetota</taxon>
        <taxon>Actinomycetes</taxon>
        <taxon>Streptosporangiales</taxon>
        <taxon>Streptosporangiaceae</taxon>
        <taxon>Sinosporangium</taxon>
    </lineage>
</organism>
<dbReference type="GO" id="GO:0003677">
    <property type="term" value="F:DNA binding"/>
    <property type="evidence" value="ECO:0007669"/>
    <property type="project" value="UniProtKB-KW"/>
</dbReference>
<name>A0A1G8DJ37_9ACTN</name>